<gene>
    <name evidence="2" type="ORF">THAPSDRAFT_20746</name>
</gene>
<feature type="region of interest" description="Disordered" evidence="1">
    <location>
        <begin position="1"/>
        <end position="32"/>
    </location>
</feature>
<feature type="region of interest" description="Disordered" evidence="1">
    <location>
        <begin position="933"/>
        <end position="974"/>
    </location>
</feature>
<feature type="compositionally biased region" description="Basic and acidic residues" evidence="1">
    <location>
        <begin position="687"/>
        <end position="708"/>
    </location>
</feature>
<feature type="region of interest" description="Disordered" evidence="1">
    <location>
        <begin position="47"/>
        <end position="99"/>
    </location>
</feature>
<dbReference type="PaxDb" id="35128-Thaps20746"/>
<dbReference type="eggNOG" id="ENOG502SHUU">
    <property type="taxonomic scope" value="Eukaryota"/>
</dbReference>
<keyword evidence="3" id="KW-1185">Reference proteome</keyword>
<feature type="compositionally biased region" description="Basic and acidic residues" evidence="1">
    <location>
        <begin position="658"/>
        <end position="679"/>
    </location>
</feature>
<evidence type="ECO:0000313" key="2">
    <source>
        <dbReference type="EMBL" id="EED95774.1"/>
    </source>
</evidence>
<dbReference type="InParanoid" id="B8BQF4"/>
<dbReference type="HOGENOM" id="CLU_304957_0_0_1"/>
<feature type="region of interest" description="Disordered" evidence="1">
    <location>
        <begin position="453"/>
        <end position="474"/>
    </location>
</feature>
<dbReference type="AlphaFoldDB" id="B8BQF4"/>
<dbReference type="RefSeq" id="XP_002286133.1">
    <property type="nucleotide sequence ID" value="XM_002286097.1"/>
</dbReference>
<evidence type="ECO:0000256" key="1">
    <source>
        <dbReference type="SAM" id="MobiDB-lite"/>
    </source>
</evidence>
<reference evidence="2 3" key="1">
    <citation type="journal article" date="2004" name="Science">
        <title>The genome of the diatom Thalassiosira pseudonana: ecology, evolution, and metabolism.</title>
        <authorList>
            <person name="Armbrust E.V."/>
            <person name="Berges J.A."/>
            <person name="Bowler C."/>
            <person name="Green B.R."/>
            <person name="Martinez D."/>
            <person name="Putnam N.H."/>
            <person name="Zhou S."/>
            <person name="Allen A.E."/>
            <person name="Apt K.E."/>
            <person name="Bechner M."/>
            <person name="Brzezinski M.A."/>
            <person name="Chaal B.K."/>
            <person name="Chiovitti A."/>
            <person name="Davis A.K."/>
            <person name="Demarest M.S."/>
            <person name="Detter J.C."/>
            <person name="Glavina T."/>
            <person name="Goodstein D."/>
            <person name="Hadi M.Z."/>
            <person name="Hellsten U."/>
            <person name="Hildebrand M."/>
            <person name="Jenkins B.D."/>
            <person name="Jurka J."/>
            <person name="Kapitonov V.V."/>
            <person name="Kroger N."/>
            <person name="Lau W.W."/>
            <person name="Lane T.W."/>
            <person name="Larimer F.W."/>
            <person name="Lippmeier J.C."/>
            <person name="Lucas S."/>
            <person name="Medina M."/>
            <person name="Montsant A."/>
            <person name="Obornik M."/>
            <person name="Parker M.S."/>
            <person name="Palenik B."/>
            <person name="Pazour G.J."/>
            <person name="Richardson P.M."/>
            <person name="Rynearson T.A."/>
            <person name="Saito M.A."/>
            <person name="Schwartz D.C."/>
            <person name="Thamatrakoln K."/>
            <person name="Valentin K."/>
            <person name="Vardi A."/>
            <person name="Wilkerson F.P."/>
            <person name="Rokhsar D.S."/>
        </authorList>
    </citation>
    <scope>NUCLEOTIDE SEQUENCE [LARGE SCALE GENOMIC DNA]</scope>
    <source>
        <strain evidence="2 3">CCMP1335</strain>
    </source>
</reference>
<accession>B8BQF4</accession>
<feature type="compositionally biased region" description="Polar residues" evidence="1">
    <location>
        <begin position="10"/>
        <end position="19"/>
    </location>
</feature>
<feature type="region of interest" description="Disordered" evidence="1">
    <location>
        <begin position="637"/>
        <end position="718"/>
    </location>
</feature>
<dbReference type="EMBL" id="CM000638">
    <property type="protein sequence ID" value="EED95774.1"/>
    <property type="molecule type" value="Genomic_DNA"/>
</dbReference>
<dbReference type="KEGG" id="tps:THAPSDRAFT_20746"/>
<organism evidence="2 3">
    <name type="scientific">Thalassiosira pseudonana</name>
    <name type="common">Marine diatom</name>
    <name type="synonym">Cyclotella nana</name>
    <dbReference type="NCBI Taxonomy" id="35128"/>
    <lineage>
        <taxon>Eukaryota</taxon>
        <taxon>Sar</taxon>
        <taxon>Stramenopiles</taxon>
        <taxon>Ochrophyta</taxon>
        <taxon>Bacillariophyta</taxon>
        <taxon>Coscinodiscophyceae</taxon>
        <taxon>Thalassiosirophycidae</taxon>
        <taxon>Thalassiosirales</taxon>
        <taxon>Thalassiosiraceae</taxon>
        <taxon>Thalassiosira</taxon>
    </lineage>
</organism>
<feature type="compositionally biased region" description="Low complexity" evidence="1">
    <location>
        <begin position="50"/>
        <end position="96"/>
    </location>
</feature>
<reference evidence="2 3" key="2">
    <citation type="journal article" date="2008" name="Nature">
        <title>The Phaeodactylum genome reveals the evolutionary history of diatom genomes.</title>
        <authorList>
            <person name="Bowler C."/>
            <person name="Allen A.E."/>
            <person name="Badger J.H."/>
            <person name="Grimwood J."/>
            <person name="Jabbari K."/>
            <person name="Kuo A."/>
            <person name="Maheswari U."/>
            <person name="Martens C."/>
            <person name="Maumus F."/>
            <person name="Otillar R.P."/>
            <person name="Rayko E."/>
            <person name="Salamov A."/>
            <person name="Vandepoele K."/>
            <person name="Beszteri B."/>
            <person name="Gruber A."/>
            <person name="Heijde M."/>
            <person name="Katinka M."/>
            <person name="Mock T."/>
            <person name="Valentin K."/>
            <person name="Verret F."/>
            <person name="Berges J.A."/>
            <person name="Brownlee C."/>
            <person name="Cadoret J.P."/>
            <person name="Chiovitti A."/>
            <person name="Choi C.J."/>
            <person name="Coesel S."/>
            <person name="De Martino A."/>
            <person name="Detter J.C."/>
            <person name="Durkin C."/>
            <person name="Falciatore A."/>
            <person name="Fournet J."/>
            <person name="Haruta M."/>
            <person name="Huysman M.J."/>
            <person name="Jenkins B.D."/>
            <person name="Jiroutova K."/>
            <person name="Jorgensen R.E."/>
            <person name="Joubert Y."/>
            <person name="Kaplan A."/>
            <person name="Kroger N."/>
            <person name="Kroth P.G."/>
            <person name="La Roche J."/>
            <person name="Lindquist E."/>
            <person name="Lommer M."/>
            <person name="Martin-Jezequel V."/>
            <person name="Lopez P.J."/>
            <person name="Lucas S."/>
            <person name="Mangogna M."/>
            <person name="McGinnis K."/>
            <person name="Medlin L.K."/>
            <person name="Montsant A."/>
            <person name="Oudot-Le Secq M.P."/>
            <person name="Napoli C."/>
            <person name="Obornik M."/>
            <person name="Parker M.S."/>
            <person name="Petit J.L."/>
            <person name="Porcel B.M."/>
            <person name="Poulsen N."/>
            <person name="Robison M."/>
            <person name="Rychlewski L."/>
            <person name="Rynearson T.A."/>
            <person name="Schmutz J."/>
            <person name="Shapiro H."/>
            <person name="Siaut M."/>
            <person name="Stanley M."/>
            <person name="Sussman M.R."/>
            <person name="Taylor A.R."/>
            <person name="Vardi A."/>
            <person name="von Dassow P."/>
            <person name="Vyverman W."/>
            <person name="Willis A."/>
            <person name="Wyrwicz L.S."/>
            <person name="Rokhsar D.S."/>
            <person name="Weissenbach J."/>
            <person name="Armbrust E.V."/>
            <person name="Green B.R."/>
            <person name="Van de Peer Y."/>
            <person name="Grigoriev I.V."/>
        </authorList>
    </citation>
    <scope>NUCLEOTIDE SEQUENCE [LARGE SCALE GENOMIC DNA]</scope>
    <source>
        <strain evidence="2 3">CCMP1335</strain>
    </source>
</reference>
<name>B8BQF4_THAPS</name>
<feature type="compositionally biased region" description="Polar residues" evidence="1">
    <location>
        <begin position="941"/>
        <end position="962"/>
    </location>
</feature>
<dbReference type="Proteomes" id="UP000001449">
    <property type="component" value="Chromosome 1"/>
</dbReference>
<feature type="compositionally biased region" description="Basic and acidic residues" evidence="1">
    <location>
        <begin position="454"/>
        <end position="469"/>
    </location>
</feature>
<proteinExistence type="predicted"/>
<sequence>MNHSFRSEDGSTSLNNNSFDENDTMDPNDPTATTAMLDACIADLSRRRQAMAQQAKAAASAVAREAQGQSVGGEQQQKQQQNNRMTAAAMGGRAAAPNNHGMPPLPGSAQRGAAALSQHQGGGAGARGAGLEAYVGTAADSFAQAFVDRWASAHSKNDEAVKAAFRGGGSIPPSADEMALMKTMASSGVGGMSSGSDGVSRGDFPVDFHRQQSGNSIGNASNNYMDRRAGGGEASLGLGSASLGLGSANTTTPGSGAAGGSVGGGGTTPGNKQWFVCEFCKSKAFMSRVELKEHECLCYANPGTSSAAAAASASSVTSNPNITGGDTSAAAAVAAAQAQMRQSISRMSMTGQMMDPQSAMASSMRIGGFGMGQFPPSATPGSVGGDDRRSSMASINSVEGMHAFQSWQNGMGGGGAPGGNPMHMYRMGMMGDMTGSMGGMPNPYAGGGMILPKSGERGRAQNQRTKGDPVEPTPELIEASKGPFSELDEPLALALEEDKEWLTPIHCFVRRHCVEAFTAKEADIQTPSKGKRKPIIVGQVGIRCPHCKPDPAIVESTPAGELQRERGSVYYPTSLASIYNATMNLLQRHLHSCPKVPQKIMDRYRELKKDDARSGTSKKYWIESAKSMGFIDTIGGIRMSASAPPPPPAMTTSQNEVSEYRRGRAGSEELFENDVKKGDDGEEEKSGEDVDREGSSKDEDADKQKEEAAEAPPLVLPNDKNTATTFSFLLLSQMQPCVFTEADRLGKRKGLPTGFSGLACRHCFGGYGSGRFFPSSIKTLSDTSKTLNVLHNHMARCRKCPKDILAQLDKAREEHDDERAKMKFGSQKAFFGKIWSRLHDNRPYDPVVIRAANTKVNNERRNSNAAAQMQTMRMPHAMAMNGMGMMMPPGAPMGTMPSHEAMMMSAMGVGGYPNQMMRMGGMGGFGMPPPGAETGFPPQQPQNNKRNHQAMSINMKPSQEAQNEMRKRMNMNNM</sequence>
<dbReference type="GeneID" id="7446824"/>
<evidence type="ECO:0000313" key="3">
    <source>
        <dbReference type="Proteomes" id="UP000001449"/>
    </source>
</evidence>
<protein>
    <submittedName>
        <fullName evidence="2">Uncharacterized protein</fullName>
    </submittedName>
</protein>